<dbReference type="KEGG" id="mgau:MGALJ_10950"/>
<evidence type="ECO:0000313" key="3">
    <source>
        <dbReference type="Proteomes" id="UP000465785"/>
    </source>
</evidence>
<proteinExistence type="predicted"/>
<keyword evidence="1" id="KW-0732">Signal</keyword>
<gene>
    <name evidence="2" type="ORF">MGALJ_10950</name>
</gene>
<protein>
    <submittedName>
        <fullName evidence="2">Uncharacterized protein</fullName>
    </submittedName>
</protein>
<evidence type="ECO:0000256" key="1">
    <source>
        <dbReference type="SAM" id="SignalP"/>
    </source>
</evidence>
<dbReference type="EMBL" id="AP022601">
    <property type="protein sequence ID" value="BBY91426.1"/>
    <property type="molecule type" value="Genomic_DNA"/>
</dbReference>
<sequence>MNTTTNWIAAFVAAVGLGAAIVNASAVAWADPGTPTMGTTADASHGGPEGDYQLERRRATFAGASVTEVKLTDFDAGNNKK</sequence>
<dbReference type="AlphaFoldDB" id="A0A9W4AZS4"/>
<accession>A0A9W4AZS4</accession>
<dbReference type="Proteomes" id="UP000465785">
    <property type="component" value="Chromosome"/>
</dbReference>
<dbReference type="RefSeq" id="WP_163727114.1">
    <property type="nucleotide sequence ID" value="NZ_AP022601.1"/>
</dbReference>
<reference evidence="2 3" key="1">
    <citation type="journal article" date="2019" name="Emerg. Microbes Infect.">
        <title>Comprehensive subspecies identification of 175 nontuberculous mycobacteria species based on 7547 genomic profiles.</title>
        <authorList>
            <person name="Matsumoto Y."/>
            <person name="Kinjo T."/>
            <person name="Motooka D."/>
            <person name="Nabeya D."/>
            <person name="Jung N."/>
            <person name="Uechi K."/>
            <person name="Horii T."/>
            <person name="Iida T."/>
            <person name="Fujita J."/>
            <person name="Nakamura S."/>
        </authorList>
    </citation>
    <scope>NUCLEOTIDE SEQUENCE [LARGE SCALE GENOMIC DNA]</scope>
    <source>
        <strain evidence="2 3">JCM 6399</strain>
    </source>
</reference>
<feature type="signal peptide" evidence="1">
    <location>
        <begin position="1"/>
        <end position="24"/>
    </location>
</feature>
<organism evidence="2 3">
    <name type="scientific">Mycobacterium gallinarum</name>
    <dbReference type="NCBI Taxonomy" id="39689"/>
    <lineage>
        <taxon>Bacteria</taxon>
        <taxon>Bacillati</taxon>
        <taxon>Actinomycetota</taxon>
        <taxon>Actinomycetes</taxon>
        <taxon>Mycobacteriales</taxon>
        <taxon>Mycobacteriaceae</taxon>
        <taxon>Mycobacterium</taxon>
    </lineage>
</organism>
<feature type="chain" id="PRO_5040952786" evidence="1">
    <location>
        <begin position="25"/>
        <end position="81"/>
    </location>
</feature>
<name>A0A9W4AZS4_9MYCO</name>
<keyword evidence="3" id="KW-1185">Reference proteome</keyword>
<evidence type="ECO:0000313" key="2">
    <source>
        <dbReference type="EMBL" id="BBY91426.1"/>
    </source>
</evidence>